<dbReference type="InterPro" id="IPR011006">
    <property type="entry name" value="CheY-like_superfamily"/>
</dbReference>
<dbReference type="EMBL" id="PVNK01000251">
    <property type="protein sequence ID" value="PRP91221.1"/>
    <property type="molecule type" value="Genomic_DNA"/>
</dbReference>
<dbReference type="Pfam" id="PF00196">
    <property type="entry name" value="GerE"/>
    <property type="match status" value="1"/>
</dbReference>
<dbReference type="Gene3D" id="1.10.10.10">
    <property type="entry name" value="Winged helix-like DNA-binding domain superfamily/Winged helix DNA-binding domain"/>
    <property type="match status" value="1"/>
</dbReference>
<organism evidence="4 5">
    <name type="scientific">Enhygromyxa salina</name>
    <dbReference type="NCBI Taxonomy" id="215803"/>
    <lineage>
        <taxon>Bacteria</taxon>
        <taxon>Pseudomonadati</taxon>
        <taxon>Myxococcota</taxon>
        <taxon>Polyangia</taxon>
        <taxon>Nannocystales</taxon>
        <taxon>Nannocystaceae</taxon>
        <taxon>Enhygromyxa</taxon>
    </lineage>
</organism>
<keyword evidence="5" id="KW-1185">Reference proteome</keyword>
<dbReference type="GO" id="GO:0003677">
    <property type="term" value="F:DNA binding"/>
    <property type="evidence" value="ECO:0007669"/>
    <property type="project" value="UniProtKB-KW"/>
</dbReference>
<dbReference type="SUPFAM" id="SSF46894">
    <property type="entry name" value="C-terminal effector domain of the bipartite response regulators"/>
    <property type="match status" value="1"/>
</dbReference>
<evidence type="ECO:0000259" key="3">
    <source>
        <dbReference type="PROSITE" id="PS50110"/>
    </source>
</evidence>
<dbReference type="SUPFAM" id="SSF52172">
    <property type="entry name" value="CheY-like"/>
    <property type="match status" value="1"/>
</dbReference>
<dbReference type="AlphaFoldDB" id="A0A2S9XEX2"/>
<dbReference type="Proteomes" id="UP000237968">
    <property type="component" value="Unassembled WGS sequence"/>
</dbReference>
<evidence type="ECO:0000313" key="4">
    <source>
        <dbReference type="EMBL" id="PRP91221.1"/>
    </source>
</evidence>
<proteinExistence type="predicted"/>
<dbReference type="InterPro" id="IPR001789">
    <property type="entry name" value="Sig_transdc_resp-reg_receiver"/>
</dbReference>
<dbReference type="InterPro" id="IPR039420">
    <property type="entry name" value="WalR-like"/>
</dbReference>
<dbReference type="InterPro" id="IPR036388">
    <property type="entry name" value="WH-like_DNA-bd_sf"/>
</dbReference>
<evidence type="ECO:0000256" key="2">
    <source>
        <dbReference type="PROSITE-ProRule" id="PRU00169"/>
    </source>
</evidence>
<keyword evidence="2" id="KW-0597">Phosphoprotein</keyword>
<dbReference type="PROSITE" id="PS50110">
    <property type="entry name" value="RESPONSE_REGULATORY"/>
    <property type="match status" value="1"/>
</dbReference>
<accession>A0A2S9XEX2</accession>
<dbReference type="SMART" id="SM00421">
    <property type="entry name" value="HTH_LUXR"/>
    <property type="match status" value="1"/>
</dbReference>
<sequence length="251" mass="26908">MGSEVELDRLRPPRVLLVEDESAVGDALTECLEQIGCEVVAAVDLASATGMARDDDELFDVAILDLELPDGNGLELVEALRSRQVPCAALVLTGHAEGAWARRAAASGVSGFLRKPVSARTLSSELAKAIERGREMRSWIAADASERATPSPSGAPIVAEALVADLDAPMDRPGRSPAEQVRRLAQEFGLTQRQTEALARVSEGCRDREIADAMGVSYSRVRQLLAAGFGKLGVKSRNDFIRFLVERQGLS</sequence>
<evidence type="ECO:0000313" key="5">
    <source>
        <dbReference type="Proteomes" id="UP000237968"/>
    </source>
</evidence>
<comment type="caution">
    <text evidence="4">The sequence shown here is derived from an EMBL/GenBank/DDBJ whole genome shotgun (WGS) entry which is preliminary data.</text>
</comment>
<dbReference type="InterPro" id="IPR016032">
    <property type="entry name" value="Sig_transdc_resp-reg_C-effctor"/>
</dbReference>
<feature type="modified residue" description="4-aspartylphosphate" evidence="2">
    <location>
        <position position="65"/>
    </location>
</feature>
<dbReference type="PANTHER" id="PTHR43214">
    <property type="entry name" value="TWO-COMPONENT RESPONSE REGULATOR"/>
    <property type="match status" value="1"/>
</dbReference>
<dbReference type="InterPro" id="IPR000792">
    <property type="entry name" value="Tscrpt_reg_LuxR_C"/>
</dbReference>
<feature type="domain" description="Response regulatory" evidence="3">
    <location>
        <begin position="14"/>
        <end position="130"/>
    </location>
</feature>
<dbReference type="Gene3D" id="3.40.50.2300">
    <property type="match status" value="1"/>
</dbReference>
<protein>
    <submittedName>
        <fullName evidence="4">Transcriptional regulatory protein DevR</fullName>
    </submittedName>
</protein>
<dbReference type="CDD" id="cd00156">
    <property type="entry name" value="REC"/>
    <property type="match status" value="1"/>
</dbReference>
<dbReference type="GO" id="GO:0006355">
    <property type="term" value="P:regulation of DNA-templated transcription"/>
    <property type="evidence" value="ECO:0007669"/>
    <property type="project" value="InterPro"/>
</dbReference>
<dbReference type="SMART" id="SM00448">
    <property type="entry name" value="REC"/>
    <property type="match status" value="1"/>
</dbReference>
<dbReference type="Pfam" id="PF00072">
    <property type="entry name" value="Response_reg"/>
    <property type="match status" value="1"/>
</dbReference>
<evidence type="ECO:0000256" key="1">
    <source>
        <dbReference type="ARBA" id="ARBA00023125"/>
    </source>
</evidence>
<gene>
    <name evidence="4" type="primary">devR</name>
    <name evidence="4" type="ORF">ENSA5_57440</name>
</gene>
<keyword evidence="1" id="KW-0238">DNA-binding</keyword>
<reference evidence="4 5" key="1">
    <citation type="submission" date="2018-03" db="EMBL/GenBank/DDBJ databases">
        <title>Draft Genome Sequences of the Obligatory Marine Myxobacteria Enhygromyxa salina SWB005.</title>
        <authorList>
            <person name="Poehlein A."/>
            <person name="Moghaddam J.A."/>
            <person name="Harms H."/>
            <person name="Alanjari M."/>
            <person name="Koenig G.M."/>
            <person name="Daniel R."/>
            <person name="Schaeberle T.F."/>
        </authorList>
    </citation>
    <scope>NUCLEOTIDE SEQUENCE [LARGE SCALE GENOMIC DNA]</scope>
    <source>
        <strain evidence="4 5">SWB005</strain>
    </source>
</reference>
<dbReference type="GO" id="GO:0000160">
    <property type="term" value="P:phosphorelay signal transduction system"/>
    <property type="evidence" value="ECO:0007669"/>
    <property type="project" value="InterPro"/>
</dbReference>
<name>A0A2S9XEX2_9BACT</name>
<dbReference type="PANTHER" id="PTHR43214:SF42">
    <property type="entry name" value="TRANSCRIPTIONAL REGULATORY PROTEIN DESR"/>
    <property type="match status" value="1"/>
</dbReference>